<feature type="repeat" description="ANK" evidence="2">
    <location>
        <begin position="973"/>
        <end position="999"/>
    </location>
</feature>
<dbReference type="InterPro" id="IPR002110">
    <property type="entry name" value="Ankyrin_rpt"/>
</dbReference>
<dbReference type="Proteomes" id="UP001239445">
    <property type="component" value="Unassembled WGS sequence"/>
</dbReference>
<dbReference type="PROSITE" id="PS50297">
    <property type="entry name" value="ANK_REP_REGION"/>
    <property type="match status" value="1"/>
</dbReference>
<comment type="caution">
    <text evidence="4">The sequence shown here is derived from an EMBL/GenBank/DDBJ whole genome shotgun (WGS) entry which is preliminary data.</text>
</comment>
<dbReference type="Pfam" id="PF24883">
    <property type="entry name" value="NPHP3_N"/>
    <property type="match status" value="1"/>
</dbReference>
<keyword evidence="5" id="KW-1185">Reference proteome</keyword>
<gene>
    <name evidence="4" type="ORF">QBC47DRAFT_454088</name>
</gene>
<name>A0AAJ0B9P3_9PEZI</name>
<dbReference type="InterPro" id="IPR056884">
    <property type="entry name" value="NPHP3-like_N"/>
</dbReference>
<reference evidence="4" key="1">
    <citation type="submission" date="2023-06" db="EMBL/GenBank/DDBJ databases">
        <title>Genome-scale phylogeny and comparative genomics of the fungal order Sordariales.</title>
        <authorList>
            <consortium name="Lawrence Berkeley National Laboratory"/>
            <person name="Hensen N."/>
            <person name="Bonometti L."/>
            <person name="Westerberg I."/>
            <person name="Brannstrom I.O."/>
            <person name="Guillou S."/>
            <person name="Cros-Aarteil S."/>
            <person name="Calhoun S."/>
            <person name="Haridas S."/>
            <person name="Kuo A."/>
            <person name="Mondo S."/>
            <person name="Pangilinan J."/>
            <person name="Riley R."/>
            <person name="Labutti K."/>
            <person name="Andreopoulos B."/>
            <person name="Lipzen A."/>
            <person name="Chen C."/>
            <person name="Yanf M."/>
            <person name="Daum C."/>
            <person name="Ng V."/>
            <person name="Clum A."/>
            <person name="Steindorff A."/>
            <person name="Ohm R."/>
            <person name="Martin F."/>
            <person name="Silar P."/>
            <person name="Natvig D."/>
            <person name="Lalanne C."/>
            <person name="Gautier V."/>
            <person name="Ament-Velasquez S.L."/>
            <person name="Kruys A."/>
            <person name="Hutchinson M.I."/>
            <person name="Powell A.J."/>
            <person name="Barry K."/>
            <person name="Miller A.N."/>
            <person name="Grigoriev I.V."/>
            <person name="Debuchy R."/>
            <person name="Gladieux P."/>
            <person name="Thoren M.H."/>
            <person name="Johannesson H."/>
        </authorList>
    </citation>
    <scope>NUCLEOTIDE SEQUENCE</scope>
    <source>
        <strain evidence="4">PSN4</strain>
    </source>
</reference>
<dbReference type="AlphaFoldDB" id="A0AAJ0B9P3"/>
<organism evidence="4 5">
    <name type="scientific">Echria macrotheca</name>
    <dbReference type="NCBI Taxonomy" id="438768"/>
    <lineage>
        <taxon>Eukaryota</taxon>
        <taxon>Fungi</taxon>
        <taxon>Dikarya</taxon>
        <taxon>Ascomycota</taxon>
        <taxon>Pezizomycotina</taxon>
        <taxon>Sordariomycetes</taxon>
        <taxon>Sordariomycetidae</taxon>
        <taxon>Sordariales</taxon>
        <taxon>Schizotheciaceae</taxon>
        <taxon>Echria</taxon>
    </lineage>
</organism>
<evidence type="ECO:0000313" key="5">
    <source>
        <dbReference type="Proteomes" id="UP001239445"/>
    </source>
</evidence>
<keyword evidence="1" id="KW-0677">Repeat</keyword>
<evidence type="ECO:0000256" key="2">
    <source>
        <dbReference type="PROSITE-ProRule" id="PRU00023"/>
    </source>
</evidence>
<evidence type="ECO:0000313" key="4">
    <source>
        <dbReference type="EMBL" id="KAK1752752.1"/>
    </source>
</evidence>
<dbReference type="PANTHER" id="PTHR10039:SF10">
    <property type="entry name" value="NACHT DOMAIN-CONTAINING PROTEIN"/>
    <property type="match status" value="1"/>
</dbReference>
<accession>A0AAJ0B9P3</accession>
<evidence type="ECO:0000259" key="3">
    <source>
        <dbReference type="Pfam" id="PF24883"/>
    </source>
</evidence>
<feature type="domain" description="Nephrocystin 3-like N-terminal" evidence="3">
    <location>
        <begin position="266"/>
        <end position="438"/>
    </location>
</feature>
<sequence length="1038" mass="117191">MMALVAQQAASPSTLPADVRLGQAISEFGSELDGKHRPAFKTWQTRSPPTEIDVIRLTEEVNHDGSRLHGTAWKPFGTRLVGDIVIAGSQNLLASGVWAVVRLSLEVATGYLSYFDKVSLLLMKLGRSSTIQRDRVALFPRDEELREYICEYLLVIVDLCRTIVRFEKRHFLSQFATSIGTDKEFRAFEERLGVWSRFIGEKLACLNEKEDAEARTAIATVNKGLSSFWTSSKQREAEDRRLDVLSKLSPRQDEFERTWRRERRKGTVEWLRNEEKYKSWRDCSISSTLLVYGSIGSGKTVAMTNIFAELLSAVSVQGQEQPGDDSPAQNSPYGVSAIFCQLQNQSPPQPHDIFGSIAHQFIKSLALPATHPAIKRHKAFFAAQPNDAESVVKYLTRYFPKDRHYYVVIDALDELDHKTCQETVKALRQLQNSFHTHICSAARFDSVARQVVCSTLWSVQEVSMTSPQKDKELEDFIEAELVSRTQISTEVRRLIRDAFVAGAQGMYLWVVLQMDALFPLYQETAPGLVDIVNFLDHLPENLSLSFERALETIRDKRYKGRIFELVAAALRTRPLEINELRVALNVKPGVTKWDASAIPLDAVAAVYRYGGGLLEIDEQDNTVHFIHHSVLQHLTPSPELLRGSPESGTQLRNQEFKFTLDHADFIMGYTCLTALHYEQFDQRLARKSSIVMDQASIQGIAANASRSSVVFRAVSASSNKFDMSAVIESLGRVSQGLDEGPTPFSKYAKTYWWHHTARPSPDKEDELGLHTMFLRLLAENAPETPDSDDRFRILEYFSGLSEPIISALSCHSDRLGEIMSFADMETLENIGYSNNVLTSLKIFIERIFSRADSANSVLLKLLKAGAATPGYSASEIQPIVRAIQKDCRHGYELLKVAWGRTSVYVPYRWKSHMVDAGEGLRECFSQNSWPVNLSTKSSEGGYTYTVHEAVTKILVWLIRTYGCRETDNFVAANGMTPLGLAIEMRNADLVDKLLRAGANRWKSYRDSRVDGELWRYAAWFLQEFGSGNWNLKFAGWKK</sequence>
<dbReference type="PROSITE" id="PS50088">
    <property type="entry name" value="ANK_REPEAT"/>
    <property type="match status" value="1"/>
</dbReference>
<evidence type="ECO:0000256" key="1">
    <source>
        <dbReference type="ARBA" id="ARBA00022737"/>
    </source>
</evidence>
<dbReference type="EMBL" id="MU839839">
    <property type="protein sequence ID" value="KAK1752752.1"/>
    <property type="molecule type" value="Genomic_DNA"/>
</dbReference>
<dbReference type="PANTHER" id="PTHR10039">
    <property type="entry name" value="AMELOGENIN"/>
    <property type="match status" value="1"/>
</dbReference>
<dbReference type="InterPro" id="IPR027417">
    <property type="entry name" value="P-loop_NTPase"/>
</dbReference>
<keyword evidence="2" id="KW-0040">ANK repeat</keyword>
<proteinExistence type="predicted"/>
<protein>
    <recommendedName>
        <fullName evidence="3">Nephrocystin 3-like N-terminal domain-containing protein</fullName>
    </recommendedName>
</protein>
<dbReference type="Gene3D" id="3.40.50.300">
    <property type="entry name" value="P-loop containing nucleotide triphosphate hydrolases"/>
    <property type="match status" value="1"/>
</dbReference>